<accession>D3SL19</accession>
<sequence length="132" mass="15233">MLLLVTSCAKIVVLEDPLSVSEHLDLGYLYEKQGSLDLAEKEYKKALKKDPKNFLALFNLGNVYAKKGDYTVAEKFYREALAVKEDPDVLNNLAYVLYKQGRREEALIFIKRALQMKNSETYRQTLREIEGH</sequence>
<feature type="repeat" description="TPR" evidence="1">
    <location>
        <begin position="20"/>
        <end position="53"/>
    </location>
</feature>
<dbReference type="KEGG" id="tal:Thal_0816"/>
<evidence type="ECO:0000313" key="2">
    <source>
        <dbReference type="EMBL" id="ADC89449.1"/>
    </source>
</evidence>
<feature type="repeat" description="TPR" evidence="1">
    <location>
        <begin position="54"/>
        <end position="87"/>
    </location>
</feature>
<organism evidence="2 3">
    <name type="scientific">Thermocrinis albus (strain DSM 14484 / JCM 11386 / HI 11/12)</name>
    <dbReference type="NCBI Taxonomy" id="638303"/>
    <lineage>
        <taxon>Bacteria</taxon>
        <taxon>Pseudomonadati</taxon>
        <taxon>Aquificota</taxon>
        <taxon>Aquificia</taxon>
        <taxon>Aquificales</taxon>
        <taxon>Aquificaceae</taxon>
        <taxon>Thermocrinis</taxon>
    </lineage>
</organism>
<dbReference type="Pfam" id="PF13374">
    <property type="entry name" value="TPR_10"/>
    <property type="match status" value="1"/>
</dbReference>
<dbReference type="EMBL" id="CP001931">
    <property type="protein sequence ID" value="ADC89449.1"/>
    <property type="molecule type" value="Genomic_DNA"/>
</dbReference>
<dbReference type="SMART" id="SM00028">
    <property type="entry name" value="TPR"/>
    <property type="match status" value="3"/>
</dbReference>
<dbReference type="PROSITE" id="PS50005">
    <property type="entry name" value="TPR"/>
    <property type="match status" value="2"/>
</dbReference>
<dbReference type="PANTHER" id="PTHR12558:SF13">
    <property type="entry name" value="CELL DIVISION CYCLE PROTEIN 27 HOMOLOG"/>
    <property type="match status" value="1"/>
</dbReference>
<dbReference type="Proteomes" id="UP000002043">
    <property type="component" value="Chromosome"/>
</dbReference>
<keyword evidence="1" id="KW-0802">TPR repeat</keyword>
<protein>
    <submittedName>
        <fullName evidence="2">TPR repeat-containing protein</fullName>
    </submittedName>
</protein>
<keyword evidence="3" id="KW-1185">Reference proteome</keyword>
<name>D3SL19_THEAH</name>
<dbReference type="InterPro" id="IPR019734">
    <property type="entry name" value="TPR_rpt"/>
</dbReference>
<reference evidence="3" key="1">
    <citation type="journal article" date="2010" name="Stand. Genomic Sci.">
        <title>Complete genome sequence of Thermocrinis albus type strain (HI 11/12T).</title>
        <authorList>
            <person name="Wirth R."/>
            <person name="Sikorski J."/>
            <person name="Brambilla E."/>
            <person name="Misra M."/>
            <person name="Lapidus A."/>
            <person name="Copeland A."/>
            <person name="Nolan M."/>
            <person name="Lucas S."/>
            <person name="Chen F."/>
            <person name="Tice H."/>
            <person name="Cheng J.F."/>
            <person name="Han C."/>
            <person name="Detter J.C."/>
            <person name="Tapia R."/>
            <person name="Bruce D."/>
            <person name="Goodwin L."/>
            <person name="Pitluck S."/>
            <person name="Pati A."/>
            <person name="Anderson I."/>
            <person name="Ivanova N."/>
            <person name="Mavromatis K."/>
            <person name="Mikhailova N."/>
            <person name="Chen A."/>
            <person name="Palaniappan K."/>
            <person name="Bilek Y."/>
            <person name="Hader T."/>
            <person name="Land M."/>
            <person name="Hauser L."/>
            <person name="Chang Y.J."/>
            <person name="Jeffries C.D."/>
            <person name="Tindall B.J."/>
            <person name="Rohde M."/>
            <person name="Goker M."/>
            <person name="Bristow J."/>
            <person name="Eisen J.A."/>
            <person name="Markowitz V."/>
            <person name="Hugenholtz P."/>
            <person name="Kyrpides N.C."/>
            <person name="Klenk H.P."/>
        </authorList>
    </citation>
    <scope>NUCLEOTIDE SEQUENCE [LARGE SCALE GENOMIC DNA]</scope>
    <source>
        <strain evidence="3">DSM 14484 / JCM 11386 / HI 11/12</strain>
    </source>
</reference>
<dbReference type="SUPFAM" id="SSF48452">
    <property type="entry name" value="TPR-like"/>
    <property type="match status" value="1"/>
</dbReference>
<gene>
    <name evidence="2" type="ordered locus">Thal_0816</name>
</gene>
<dbReference type="STRING" id="638303.Thal_0816"/>
<dbReference type="Gene3D" id="1.25.40.10">
    <property type="entry name" value="Tetratricopeptide repeat domain"/>
    <property type="match status" value="1"/>
</dbReference>
<proteinExistence type="predicted"/>
<dbReference type="Pfam" id="PF13432">
    <property type="entry name" value="TPR_16"/>
    <property type="match status" value="1"/>
</dbReference>
<dbReference type="eggNOG" id="COG3063">
    <property type="taxonomic scope" value="Bacteria"/>
</dbReference>
<evidence type="ECO:0000313" key="3">
    <source>
        <dbReference type="Proteomes" id="UP000002043"/>
    </source>
</evidence>
<dbReference type="InterPro" id="IPR011990">
    <property type="entry name" value="TPR-like_helical_dom_sf"/>
</dbReference>
<evidence type="ECO:0000256" key="1">
    <source>
        <dbReference type="PROSITE-ProRule" id="PRU00339"/>
    </source>
</evidence>
<dbReference type="HOGENOM" id="CLU_115766_1_0_0"/>
<dbReference type="AlphaFoldDB" id="D3SL19"/>
<dbReference type="PANTHER" id="PTHR12558">
    <property type="entry name" value="CELL DIVISION CYCLE 16,23,27"/>
    <property type="match status" value="1"/>
</dbReference>